<sequence>MIEVTSFTMDELKRVFNDHYAPIAVLTTAGMGLVLLRRWLSGGVCRSLARMDGKTVVITGANTGIGKETAVDLARRGARVVLACRDEGKAREAADEVRRRSGNTDVVVERLDLASLASVREFSRRLHDTEKRLDVLVNNAGLMRCPKWKTEDGFEMQFGVNHLGHFLLTNLVLDMLKKSAPSRVINVSSLAHRRGKIHFDDINLDQDYNPGTSYNQSKLANVLFTRELARRLQGTGVTVNSLHPGVVKTEVARHVLAGVAAWKAALLYPIILLLVKTPPQGAQTSIYCAVAEELENVSGLYYSDCAPKDVAPQGKDDDAARRLWELSARMVGLETGGK</sequence>
<dbReference type="AlphaFoldDB" id="A0AAJ7SU85"/>
<evidence type="ECO:0000256" key="1">
    <source>
        <dbReference type="ARBA" id="ARBA00006484"/>
    </source>
</evidence>
<dbReference type="PRINTS" id="PR00081">
    <property type="entry name" value="GDHRDH"/>
</dbReference>
<dbReference type="PANTHER" id="PTHR43157:SF54">
    <property type="entry name" value="RETINOL DEHYDROGENASE 12-LIKE ISOFORM X1-RELATED"/>
    <property type="match status" value="1"/>
</dbReference>
<dbReference type="Proteomes" id="UP001318040">
    <property type="component" value="Chromosome 1"/>
</dbReference>
<comment type="similarity">
    <text evidence="1 3">Belongs to the short-chain dehydrogenases/reductases (SDR) family.</text>
</comment>
<dbReference type="GO" id="GO:0016491">
    <property type="term" value="F:oxidoreductase activity"/>
    <property type="evidence" value="ECO:0007669"/>
    <property type="project" value="UniProtKB-KW"/>
</dbReference>
<dbReference type="Gene3D" id="3.40.50.720">
    <property type="entry name" value="NAD(P)-binding Rossmann-like Domain"/>
    <property type="match status" value="1"/>
</dbReference>
<accession>A0AAJ7SU85</accession>
<dbReference type="KEGG" id="pmrn:116940251"/>
<evidence type="ECO:0000313" key="4">
    <source>
        <dbReference type="Proteomes" id="UP001318040"/>
    </source>
</evidence>
<dbReference type="InterPro" id="IPR036291">
    <property type="entry name" value="NAD(P)-bd_dom_sf"/>
</dbReference>
<reference evidence="5" key="1">
    <citation type="submission" date="2025-08" db="UniProtKB">
        <authorList>
            <consortium name="RefSeq"/>
        </authorList>
    </citation>
    <scope>IDENTIFICATION</scope>
    <source>
        <tissue evidence="5">Sperm</tissue>
    </source>
</reference>
<dbReference type="InterPro" id="IPR002347">
    <property type="entry name" value="SDR_fam"/>
</dbReference>
<name>A0AAJ7SU85_PETMA</name>
<evidence type="ECO:0000256" key="3">
    <source>
        <dbReference type="RuleBase" id="RU000363"/>
    </source>
</evidence>
<dbReference type="PRINTS" id="PR00080">
    <property type="entry name" value="SDRFAMILY"/>
</dbReference>
<dbReference type="RefSeq" id="XP_032805660.1">
    <property type="nucleotide sequence ID" value="XM_032949769.1"/>
</dbReference>
<gene>
    <name evidence="5" type="primary">LOC116940251</name>
</gene>
<evidence type="ECO:0000313" key="5">
    <source>
        <dbReference type="RefSeq" id="XP_032805660.1"/>
    </source>
</evidence>
<evidence type="ECO:0000256" key="2">
    <source>
        <dbReference type="ARBA" id="ARBA00023002"/>
    </source>
</evidence>
<dbReference type="Pfam" id="PF00106">
    <property type="entry name" value="adh_short"/>
    <property type="match status" value="1"/>
</dbReference>
<dbReference type="SUPFAM" id="SSF51735">
    <property type="entry name" value="NAD(P)-binding Rossmann-fold domains"/>
    <property type="match status" value="1"/>
</dbReference>
<proteinExistence type="inferred from homology"/>
<keyword evidence="2" id="KW-0560">Oxidoreductase</keyword>
<protein>
    <submittedName>
        <fullName evidence="5">Retinol dehydrogenase 13-like isoform X1</fullName>
    </submittedName>
</protein>
<dbReference type="NCBIfam" id="NF004846">
    <property type="entry name" value="PRK06197.1"/>
    <property type="match status" value="1"/>
</dbReference>
<dbReference type="PANTHER" id="PTHR43157">
    <property type="entry name" value="PHOSPHATIDYLINOSITOL-GLYCAN BIOSYNTHESIS CLASS F PROTEIN-RELATED"/>
    <property type="match status" value="1"/>
</dbReference>
<keyword evidence="4" id="KW-1185">Reference proteome</keyword>
<organism evidence="4 5">
    <name type="scientific">Petromyzon marinus</name>
    <name type="common">Sea lamprey</name>
    <dbReference type="NCBI Taxonomy" id="7757"/>
    <lineage>
        <taxon>Eukaryota</taxon>
        <taxon>Metazoa</taxon>
        <taxon>Chordata</taxon>
        <taxon>Craniata</taxon>
        <taxon>Vertebrata</taxon>
        <taxon>Cyclostomata</taxon>
        <taxon>Hyperoartia</taxon>
        <taxon>Petromyzontiformes</taxon>
        <taxon>Petromyzontidae</taxon>
        <taxon>Petromyzon</taxon>
    </lineage>
</organism>
<dbReference type="GeneID" id="116940251"/>